<organism evidence="2 3">
    <name type="scientific">Dactylonectria macrodidyma</name>
    <dbReference type="NCBI Taxonomy" id="307937"/>
    <lineage>
        <taxon>Eukaryota</taxon>
        <taxon>Fungi</taxon>
        <taxon>Dikarya</taxon>
        <taxon>Ascomycota</taxon>
        <taxon>Pezizomycotina</taxon>
        <taxon>Sordariomycetes</taxon>
        <taxon>Hypocreomycetidae</taxon>
        <taxon>Hypocreales</taxon>
        <taxon>Nectriaceae</taxon>
        <taxon>Dactylonectria</taxon>
    </lineage>
</organism>
<proteinExistence type="predicted"/>
<dbReference type="InterPro" id="IPR010730">
    <property type="entry name" value="HET"/>
</dbReference>
<evidence type="ECO:0000313" key="3">
    <source>
        <dbReference type="Proteomes" id="UP000738349"/>
    </source>
</evidence>
<sequence>MWLLDAKSMRLDRIDDEEKVPPYAILSHTWANDEISFKEMRSVDTGTNMTTKAGWLKIENTCRLALEHGLSHAWVDTCCIDKSSSAELQEAINSMFKWYEYATICFAHLADVSADEDPADDGSAFQGCRWFKRGWTLQELLAPSEVEFYDKCWKQISTKSRLQELIEKVTGIKSYYVCPSREPGGAYDRLSGAGIAERMSWAAERETTRIEDLAYSLLGIFDISMPMLYGEGPKAFQRLQEEIMRVNDDSSLLGWGYQESCDDWRWETDSILAPHPLCFRNCRTIGACALKGFRSASFSMNQRGLQMQAPVRADLTHKQLVYMILGCRPRSEKGWSREEEDSCSFMAIPLICTSACDTIQIGDGPQDGEYLRPNWCRPALVSEEFLRQAEWKELVIRRSSRQYSRLRKLPLSIAIAPIPNQIHTIIGTYPPQPIGAQFVSLCQHPGHQIAPWDTNTQQLSEVQQAGRNTNWNLTPVHSAEDQRMIQIEIPFLGVFLFVLDYRAMVSHRGHIPVWQCSDFRSRVFAFSEQFSLETMHRLSITQDFSHLKELDTQCQGERHLFRIDKSHTCLEIGLEKFSQITDIYISVLAKPTSPHLIMLQETAGESYFNWLERRKRRRERMPGKGRIAAQIAGPNRVLLN</sequence>
<dbReference type="Proteomes" id="UP000738349">
    <property type="component" value="Unassembled WGS sequence"/>
</dbReference>
<comment type="caution">
    <text evidence="2">The sequence shown here is derived from an EMBL/GenBank/DDBJ whole genome shotgun (WGS) entry which is preliminary data.</text>
</comment>
<accession>A0A9P9D626</accession>
<evidence type="ECO:0000259" key="1">
    <source>
        <dbReference type="Pfam" id="PF06985"/>
    </source>
</evidence>
<dbReference type="PANTHER" id="PTHR10622">
    <property type="entry name" value="HET DOMAIN-CONTAINING PROTEIN"/>
    <property type="match status" value="1"/>
</dbReference>
<dbReference type="EMBL" id="JAGMUV010000036">
    <property type="protein sequence ID" value="KAH7113066.1"/>
    <property type="molecule type" value="Genomic_DNA"/>
</dbReference>
<gene>
    <name evidence="2" type="ORF">EDB81DRAFT_670526</name>
</gene>
<keyword evidence="3" id="KW-1185">Reference proteome</keyword>
<name>A0A9P9D626_9HYPO</name>
<dbReference type="PANTHER" id="PTHR10622:SF10">
    <property type="entry name" value="HET DOMAIN-CONTAINING PROTEIN"/>
    <property type="match status" value="1"/>
</dbReference>
<evidence type="ECO:0000313" key="2">
    <source>
        <dbReference type="EMBL" id="KAH7113066.1"/>
    </source>
</evidence>
<dbReference type="Pfam" id="PF06985">
    <property type="entry name" value="HET"/>
    <property type="match status" value="1"/>
</dbReference>
<dbReference type="OrthoDB" id="20872at2759"/>
<feature type="domain" description="Heterokaryon incompatibility" evidence="1">
    <location>
        <begin position="23"/>
        <end position="118"/>
    </location>
</feature>
<reference evidence="2" key="1">
    <citation type="journal article" date="2021" name="Nat. Commun.">
        <title>Genetic determinants of endophytism in the Arabidopsis root mycobiome.</title>
        <authorList>
            <person name="Mesny F."/>
            <person name="Miyauchi S."/>
            <person name="Thiergart T."/>
            <person name="Pickel B."/>
            <person name="Atanasova L."/>
            <person name="Karlsson M."/>
            <person name="Huettel B."/>
            <person name="Barry K.W."/>
            <person name="Haridas S."/>
            <person name="Chen C."/>
            <person name="Bauer D."/>
            <person name="Andreopoulos W."/>
            <person name="Pangilinan J."/>
            <person name="LaButti K."/>
            <person name="Riley R."/>
            <person name="Lipzen A."/>
            <person name="Clum A."/>
            <person name="Drula E."/>
            <person name="Henrissat B."/>
            <person name="Kohler A."/>
            <person name="Grigoriev I.V."/>
            <person name="Martin F.M."/>
            <person name="Hacquard S."/>
        </authorList>
    </citation>
    <scope>NUCLEOTIDE SEQUENCE</scope>
    <source>
        <strain evidence="2">MPI-CAGE-AT-0147</strain>
    </source>
</reference>
<dbReference type="AlphaFoldDB" id="A0A9P9D626"/>
<protein>
    <submittedName>
        <fullName evidence="2">Heterokaryon incompatibility protein-domain-containing protein</fullName>
    </submittedName>
</protein>